<dbReference type="SMART" id="SM00327">
    <property type="entry name" value="VWA"/>
    <property type="match status" value="1"/>
</dbReference>
<evidence type="ECO:0000259" key="2">
    <source>
        <dbReference type="SMART" id="SM00327"/>
    </source>
</evidence>
<feature type="compositionally biased region" description="Acidic residues" evidence="1">
    <location>
        <begin position="1"/>
        <end position="11"/>
    </location>
</feature>
<gene>
    <name evidence="3" type="ORF">JYZ213_LOCUS28726</name>
    <name evidence="4" type="ORF">OXD698_LOCUS79</name>
</gene>
<feature type="region of interest" description="Disordered" evidence="1">
    <location>
        <begin position="1"/>
        <end position="53"/>
    </location>
</feature>
<dbReference type="Proteomes" id="UP000663845">
    <property type="component" value="Unassembled WGS sequence"/>
</dbReference>
<proteinExistence type="predicted"/>
<dbReference type="EMBL" id="CAJOAZ010000002">
    <property type="protein sequence ID" value="CAF3480169.1"/>
    <property type="molecule type" value="Genomic_DNA"/>
</dbReference>
<dbReference type="InterPro" id="IPR002035">
    <property type="entry name" value="VWF_A"/>
</dbReference>
<comment type="caution">
    <text evidence="3">The sequence shown here is derived from an EMBL/GenBank/DDBJ whole genome shotgun (WGS) entry which is preliminary data.</text>
</comment>
<feature type="compositionally biased region" description="Low complexity" evidence="1">
    <location>
        <begin position="27"/>
        <end position="42"/>
    </location>
</feature>
<dbReference type="InterPro" id="IPR036465">
    <property type="entry name" value="vWFA_dom_sf"/>
</dbReference>
<dbReference type="EMBL" id="CAJNOG010000423">
    <property type="protein sequence ID" value="CAF1234488.1"/>
    <property type="molecule type" value="Genomic_DNA"/>
</dbReference>
<organism evidence="3 5">
    <name type="scientific">Adineta steineri</name>
    <dbReference type="NCBI Taxonomy" id="433720"/>
    <lineage>
        <taxon>Eukaryota</taxon>
        <taxon>Metazoa</taxon>
        <taxon>Spiralia</taxon>
        <taxon>Gnathifera</taxon>
        <taxon>Rotifera</taxon>
        <taxon>Eurotatoria</taxon>
        <taxon>Bdelloidea</taxon>
        <taxon>Adinetida</taxon>
        <taxon>Adinetidae</taxon>
        <taxon>Adineta</taxon>
    </lineage>
</organism>
<feature type="domain" description="VWFA" evidence="2">
    <location>
        <begin position="85"/>
        <end position="265"/>
    </location>
</feature>
<dbReference type="PANTHER" id="PTHR34706">
    <property type="entry name" value="SLR1338 PROTEIN"/>
    <property type="match status" value="1"/>
</dbReference>
<dbReference type="Proteomes" id="UP000663844">
    <property type="component" value="Unassembled WGS sequence"/>
</dbReference>
<sequence>MSDADSAEEEIPDRVSLSRRAPEASITPPQTLTTPPQTLTAPPQAPPVNTKDNANAIRRKELIERFAQYYEINPTLASRMQILGDYDLVILCDDSGSMNTPIHGTTTNRWDECRQLVHVIVDVYAAFDTNGVDVYFLNRQPMLKVTDTKKVHELFEKPPNGLTPMVPALRAILKEKNMDNTANRNVLILIVTDGVPTDPKGEVNVDELEKIMRTERSPTTYVTFIACTDDLEALEYLNNWDCTMDRVDVVDDFRSELAQIREKRGPNTKFTYGDYLIKALIGSIDPNSMDALDE</sequence>
<dbReference type="PANTHER" id="PTHR34706:SF1">
    <property type="entry name" value="VWFA DOMAIN-CONTAINING PROTEIN"/>
    <property type="match status" value="1"/>
</dbReference>
<dbReference type="AlphaFoldDB" id="A0A814YU38"/>
<evidence type="ECO:0000313" key="3">
    <source>
        <dbReference type="EMBL" id="CAF1234488.1"/>
    </source>
</evidence>
<accession>A0A814YU38</accession>
<evidence type="ECO:0000313" key="4">
    <source>
        <dbReference type="EMBL" id="CAF3480169.1"/>
    </source>
</evidence>
<dbReference type="Gene3D" id="3.40.50.410">
    <property type="entry name" value="von Willebrand factor, type A domain"/>
    <property type="match status" value="1"/>
</dbReference>
<evidence type="ECO:0000256" key="1">
    <source>
        <dbReference type="SAM" id="MobiDB-lite"/>
    </source>
</evidence>
<name>A0A814YU38_9BILA</name>
<evidence type="ECO:0000313" key="5">
    <source>
        <dbReference type="Proteomes" id="UP000663845"/>
    </source>
</evidence>
<protein>
    <recommendedName>
        <fullName evidence="2">VWFA domain-containing protein</fullName>
    </recommendedName>
</protein>
<reference evidence="3" key="1">
    <citation type="submission" date="2021-02" db="EMBL/GenBank/DDBJ databases">
        <authorList>
            <person name="Nowell W R."/>
        </authorList>
    </citation>
    <scope>NUCLEOTIDE SEQUENCE</scope>
</reference>
<dbReference type="SUPFAM" id="SSF53300">
    <property type="entry name" value="vWA-like"/>
    <property type="match status" value="1"/>
</dbReference>